<evidence type="ECO:0000313" key="4">
    <source>
        <dbReference type="Proteomes" id="UP001226084"/>
    </source>
</evidence>
<proteinExistence type="predicted"/>
<dbReference type="EMBL" id="JAUTAS010000001">
    <property type="protein sequence ID" value="MDQ1107039.1"/>
    <property type="molecule type" value="Genomic_DNA"/>
</dbReference>
<evidence type="ECO:0000256" key="1">
    <source>
        <dbReference type="SAM" id="MobiDB-lite"/>
    </source>
</evidence>
<feature type="region of interest" description="Disordered" evidence="1">
    <location>
        <begin position="365"/>
        <end position="386"/>
    </location>
</feature>
<protein>
    <submittedName>
        <fullName evidence="3">Uncharacterized protein</fullName>
    </submittedName>
</protein>
<evidence type="ECO:0000256" key="2">
    <source>
        <dbReference type="SAM" id="Phobius"/>
    </source>
</evidence>
<dbReference type="AlphaFoldDB" id="A0AAP5AE02"/>
<gene>
    <name evidence="3" type="ORF">QE424_000198</name>
</gene>
<name>A0AAP5AE02_9GAMM</name>
<accession>A0AAP5AE02</accession>
<keyword evidence="2" id="KW-0812">Transmembrane</keyword>
<organism evidence="3 4">
    <name type="scientific">Stenotrophomonas rhizophila</name>
    <dbReference type="NCBI Taxonomy" id="216778"/>
    <lineage>
        <taxon>Bacteria</taxon>
        <taxon>Pseudomonadati</taxon>
        <taxon>Pseudomonadota</taxon>
        <taxon>Gammaproteobacteria</taxon>
        <taxon>Lysobacterales</taxon>
        <taxon>Lysobacteraceae</taxon>
        <taxon>Stenotrophomonas</taxon>
    </lineage>
</organism>
<dbReference type="Proteomes" id="UP001226084">
    <property type="component" value="Unassembled WGS sequence"/>
</dbReference>
<feature type="compositionally biased region" description="Polar residues" evidence="1">
    <location>
        <begin position="102"/>
        <end position="128"/>
    </location>
</feature>
<keyword evidence="2" id="KW-0472">Membrane</keyword>
<keyword evidence="2" id="KW-1133">Transmembrane helix</keyword>
<comment type="caution">
    <text evidence="3">The sequence shown here is derived from an EMBL/GenBank/DDBJ whole genome shotgun (WGS) entry which is preliminary data.</text>
</comment>
<sequence>MEGRELVAFSAALIAALLSIAKLIADKESKISEFRKDWINSFRAALSEMLGEAHAISGRIKIRIRHAEAAKGLKSQSVTMPAREETGALEPERHDFAAPTGVDNQLPSPSSAGSITSADGQSAESATLSDRVDPALLTDEEIGELEEKLTDHWNTLRKAHRTVLLHMNFSETAWGGFPYEQSISPEVKAAAAWTRLQVSSPLARGLAVASPYDATQNGKPSEASTLLVAELDKLVTHLLGKYYEVGTDKRYDVIKRSIEDATLLGNLVLKPEWNRIKRGEDRYNQLLLVLGAVFLFGSGALALFAFAPRKPASTPAAVSIQLPLDHQDSTSACSTPVMARPTWARHSLGFESPLTNCAPTILSQDAVEKERPVDQADGQSTQSRSN</sequence>
<feature type="region of interest" description="Disordered" evidence="1">
    <location>
        <begin position="97"/>
        <end position="135"/>
    </location>
</feature>
<feature type="compositionally biased region" description="Polar residues" evidence="1">
    <location>
        <begin position="377"/>
        <end position="386"/>
    </location>
</feature>
<dbReference type="RefSeq" id="WP_307105738.1">
    <property type="nucleotide sequence ID" value="NZ_JAUTAS010000001.1"/>
</dbReference>
<reference evidence="3" key="1">
    <citation type="submission" date="2023-07" db="EMBL/GenBank/DDBJ databases">
        <title>Functional and genomic diversity of the sorghum phyllosphere microbiome.</title>
        <authorList>
            <person name="Shade A."/>
        </authorList>
    </citation>
    <scope>NUCLEOTIDE SEQUENCE</scope>
    <source>
        <strain evidence="3">SORGH_AS_0457</strain>
    </source>
</reference>
<feature type="transmembrane region" description="Helical" evidence="2">
    <location>
        <begin position="286"/>
        <end position="307"/>
    </location>
</feature>
<feature type="transmembrane region" description="Helical" evidence="2">
    <location>
        <begin position="6"/>
        <end position="25"/>
    </location>
</feature>
<evidence type="ECO:0000313" key="3">
    <source>
        <dbReference type="EMBL" id="MDQ1107039.1"/>
    </source>
</evidence>